<dbReference type="GO" id="GO:0004040">
    <property type="term" value="F:amidase activity"/>
    <property type="evidence" value="ECO:0007669"/>
    <property type="project" value="InterPro"/>
</dbReference>
<proteinExistence type="inferred from homology"/>
<evidence type="ECO:0000256" key="11">
    <source>
        <dbReference type="ARBA" id="ARBA00030835"/>
    </source>
</evidence>
<evidence type="ECO:0000313" key="13">
    <source>
        <dbReference type="EMBL" id="EON92345.1"/>
    </source>
</evidence>
<dbReference type="GO" id="GO:0071973">
    <property type="term" value="P:bacterial-type flagellum-dependent cell motility"/>
    <property type="evidence" value="ECO:0007669"/>
    <property type="project" value="TreeGrafter"/>
</dbReference>
<dbReference type="HOGENOM" id="CLU_013771_3_0_6"/>
<dbReference type="GO" id="GO:0042597">
    <property type="term" value="C:periplasmic space"/>
    <property type="evidence" value="ECO:0007669"/>
    <property type="project" value="UniProtKB-SubCell"/>
</dbReference>
<organism evidence="13 14">
    <name type="scientific">Marinobacter lipolyticus SM19</name>
    <dbReference type="NCBI Taxonomy" id="1318628"/>
    <lineage>
        <taxon>Bacteria</taxon>
        <taxon>Pseudomonadati</taxon>
        <taxon>Pseudomonadota</taxon>
        <taxon>Gammaproteobacteria</taxon>
        <taxon>Pseudomonadales</taxon>
        <taxon>Marinobacteraceae</taxon>
        <taxon>Marinobacter</taxon>
    </lineage>
</organism>
<keyword evidence="13" id="KW-0969">Cilium</keyword>
<comment type="subcellular location">
    <subcellularLocation>
        <location evidence="2">Periplasm</location>
    </subcellularLocation>
</comment>
<dbReference type="InterPro" id="IPR019301">
    <property type="entry name" value="Flagellar_prot_FlgJ_N"/>
</dbReference>
<dbReference type="Pfam" id="PF01832">
    <property type="entry name" value="Glucosaminidase"/>
    <property type="match status" value="1"/>
</dbReference>
<dbReference type="InterPro" id="IPR002901">
    <property type="entry name" value="MGlyc_endo_b_GlcNAc-like_dom"/>
</dbReference>
<dbReference type="GO" id="GO:0044780">
    <property type="term" value="P:bacterial-type flagellum assembly"/>
    <property type="evidence" value="ECO:0007669"/>
    <property type="project" value="InterPro"/>
</dbReference>
<evidence type="ECO:0000256" key="9">
    <source>
        <dbReference type="ARBA" id="ARBA00023295"/>
    </source>
</evidence>
<evidence type="ECO:0000256" key="7">
    <source>
        <dbReference type="ARBA" id="ARBA00022795"/>
    </source>
</evidence>
<dbReference type="Gene3D" id="1.10.530.10">
    <property type="match status" value="1"/>
</dbReference>
<reference evidence="13 14" key="1">
    <citation type="journal article" date="2013" name="Genome Announc.">
        <title>Draft Genome Sequence of the Moderately Halophilic Bacterium Marinobacter lipolyticus Strain SM19.</title>
        <authorList>
            <person name="Papke R.T."/>
            <person name="de la Haba R.R."/>
            <person name="Infante-Dominguez C."/>
            <person name="Perez D."/>
            <person name="Sanchez-Porro C."/>
            <person name="Lapierre P."/>
            <person name="Ventosa A."/>
        </authorList>
    </citation>
    <scope>NUCLEOTIDE SEQUENCE [LARGE SCALE GENOMIC DNA]</scope>
    <source>
        <strain evidence="13 14">SM19</strain>
    </source>
</reference>
<dbReference type="PATRIC" id="fig|1318628.3.peg.1266"/>
<dbReference type="OrthoDB" id="289937at2"/>
<dbReference type="EMBL" id="ASAD01000010">
    <property type="protein sequence ID" value="EON92345.1"/>
    <property type="molecule type" value="Genomic_DNA"/>
</dbReference>
<keyword evidence="13" id="KW-0966">Cell projection</keyword>
<sequence>MQDSSVQQARIYTDFSGLNELKAQARTDKKAALAEVARQFESLFLGEMLKSMRKAGDVFSEDNYLNSNESQHYRDMFDNQLSLTLAGQRGGTGLAEALVRQLSRQIPGMSESNGRLSSHKATLADYDRSLPALSEKLPEQVKEVERMAAAEPEMAASVPVKAEAAMLPRSFNSPAEFVRELLPVARRVAAESGIDPRVMIAQAALETGWGKHMIEGEGASPSHNLFGIKADHRWQGESVNIATTEFREGVPMSERASFRAYPDYESSFRDYVSFLESNPRYRGVLASADQPEVFAQKLQDAGYATDPQYGAKIRRIMNGDSLMTSLMTGSMGNAGSPDNPEAEE</sequence>
<evidence type="ECO:0000256" key="3">
    <source>
        <dbReference type="ARBA" id="ARBA00006880"/>
    </source>
</evidence>
<comment type="caution">
    <text evidence="13">The sequence shown here is derived from an EMBL/GenBank/DDBJ whole genome shotgun (WGS) entry which is preliminary data.</text>
</comment>
<evidence type="ECO:0000256" key="1">
    <source>
        <dbReference type="ARBA" id="ARBA00002954"/>
    </source>
</evidence>
<keyword evidence="13" id="KW-0282">Flagellum</keyword>
<dbReference type="InterPro" id="IPR013377">
    <property type="entry name" value="FlgJ"/>
</dbReference>
<dbReference type="STRING" id="1318628.MARLIPOL_06329"/>
<dbReference type="SMART" id="SM00047">
    <property type="entry name" value="LYZ2"/>
    <property type="match status" value="1"/>
</dbReference>
<evidence type="ECO:0000256" key="2">
    <source>
        <dbReference type="ARBA" id="ARBA00004418"/>
    </source>
</evidence>
<evidence type="ECO:0000256" key="8">
    <source>
        <dbReference type="ARBA" id="ARBA00022801"/>
    </source>
</evidence>
<evidence type="ECO:0000256" key="10">
    <source>
        <dbReference type="ARBA" id="ARBA00023316"/>
    </source>
</evidence>
<dbReference type="AlphaFoldDB" id="R8B187"/>
<dbReference type="PANTHER" id="PTHR33308">
    <property type="entry name" value="PEPTIDOGLYCAN HYDROLASE FLGJ"/>
    <property type="match status" value="1"/>
</dbReference>
<evidence type="ECO:0000256" key="4">
    <source>
        <dbReference type="ARBA" id="ARBA00007974"/>
    </source>
</evidence>
<evidence type="ECO:0000256" key="6">
    <source>
        <dbReference type="ARBA" id="ARBA00022764"/>
    </source>
</evidence>
<evidence type="ECO:0000313" key="14">
    <source>
        <dbReference type="Proteomes" id="UP000016540"/>
    </source>
</evidence>
<keyword evidence="8" id="KW-0378">Hydrolase</keyword>
<keyword evidence="6" id="KW-0574">Periplasm</keyword>
<keyword evidence="7" id="KW-1005">Bacterial flagellum biogenesis</keyword>
<keyword evidence="14" id="KW-1185">Reference proteome</keyword>
<protein>
    <recommendedName>
        <fullName evidence="5">Peptidoglycan hydrolase FlgJ</fullName>
    </recommendedName>
    <alternativeName>
        <fullName evidence="11">Muramidase FlgJ</fullName>
    </alternativeName>
</protein>
<dbReference type="InterPro" id="IPR051056">
    <property type="entry name" value="Glycosyl_Hydrolase_73"/>
</dbReference>
<evidence type="ECO:0000256" key="5">
    <source>
        <dbReference type="ARBA" id="ARBA00013433"/>
    </source>
</evidence>
<gene>
    <name evidence="13" type="ORF">MARLIPOL_06329</name>
</gene>
<dbReference type="GO" id="GO:0071555">
    <property type="term" value="P:cell wall organization"/>
    <property type="evidence" value="ECO:0007669"/>
    <property type="project" value="UniProtKB-KW"/>
</dbReference>
<dbReference type="RefSeq" id="WP_012137271.1">
    <property type="nucleotide sequence ID" value="NZ_KE007317.1"/>
</dbReference>
<dbReference type="Gene3D" id="2.10.70.40">
    <property type="entry name" value="peptidoglycan hydrolase"/>
    <property type="match status" value="1"/>
</dbReference>
<evidence type="ECO:0000259" key="12">
    <source>
        <dbReference type="SMART" id="SM00047"/>
    </source>
</evidence>
<comment type="function">
    <text evidence="1">Flagellum-specific muramidase which hydrolyzes the peptidoglycan layer to assemble the rod structure in the periplasmic space.</text>
</comment>
<dbReference type="eggNOG" id="COG1705">
    <property type="taxonomic scope" value="Bacteria"/>
</dbReference>
<accession>R8B187</accession>
<keyword evidence="9" id="KW-0326">Glycosidase</keyword>
<dbReference type="GO" id="GO:0016798">
    <property type="term" value="F:hydrolase activity, acting on glycosyl bonds"/>
    <property type="evidence" value="ECO:0007669"/>
    <property type="project" value="UniProtKB-KW"/>
</dbReference>
<name>R8B187_9GAMM</name>
<keyword evidence="10" id="KW-0961">Cell wall biogenesis/degradation</keyword>
<dbReference type="PANTHER" id="PTHR33308:SF9">
    <property type="entry name" value="PEPTIDOGLYCAN HYDROLASE FLGJ"/>
    <property type="match status" value="1"/>
</dbReference>
<dbReference type="NCBIfam" id="TIGR02541">
    <property type="entry name" value="flagell_FlgJ"/>
    <property type="match status" value="1"/>
</dbReference>
<dbReference type="Pfam" id="PF10135">
    <property type="entry name" value="Rod-binding"/>
    <property type="match status" value="1"/>
</dbReference>
<comment type="similarity">
    <text evidence="3">In the N-terminal section; belongs to the FlgJ family.</text>
</comment>
<dbReference type="Proteomes" id="UP000016540">
    <property type="component" value="Unassembled WGS sequence"/>
</dbReference>
<dbReference type="eggNOG" id="COG3951">
    <property type="taxonomic scope" value="Bacteria"/>
</dbReference>
<comment type="similarity">
    <text evidence="4">In the C-terminal section; belongs to the glycosyl hydrolase 73 family.</text>
</comment>
<feature type="domain" description="Mannosyl-glycoprotein endo-beta-N-acetylglucosamidase-like" evidence="12">
    <location>
        <begin position="167"/>
        <end position="326"/>
    </location>
</feature>